<dbReference type="GO" id="GO:0005524">
    <property type="term" value="F:ATP binding"/>
    <property type="evidence" value="ECO:0007669"/>
    <property type="project" value="UniProtKB-KW"/>
</dbReference>
<evidence type="ECO:0000256" key="6">
    <source>
        <dbReference type="ARBA" id="ARBA00023136"/>
    </source>
</evidence>
<evidence type="ECO:0000256" key="1">
    <source>
        <dbReference type="ARBA" id="ARBA00022448"/>
    </source>
</evidence>
<dbReference type="SUPFAM" id="SSF50331">
    <property type="entry name" value="MOP-like"/>
    <property type="match status" value="1"/>
</dbReference>
<dbReference type="InterPro" id="IPR017871">
    <property type="entry name" value="ABC_transporter-like_CS"/>
</dbReference>
<evidence type="ECO:0000313" key="8">
    <source>
        <dbReference type="EMBL" id="GGP21527.1"/>
    </source>
</evidence>
<dbReference type="InterPro" id="IPR040582">
    <property type="entry name" value="OB_MalK-like"/>
</dbReference>
<keyword evidence="3" id="KW-0997">Cell inner membrane</keyword>
<dbReference type="InterPro" id="IPR047641">
    <property type="entry name" value="ABC_transpr_MalK/UgpC-like"/>
</dbReference>
<proteinExistence type="predicted"/>
<sequence length="379" mass="40721">MASISLRGAQKSYGDHQQVIRNVDLDIGDNEFCVFLGPSGCGKSTLLRMIAGLEDLTEGELRIGGRLMNEVSSAERGVAMVFQSYALFPHMTVFENMAFGLKLAKTPVDVINKKVGEAARILQLENLLKRYPKALSGGQRQRVAIGRAIVREPGVFLFDEPLSNLDATLRGQTRIEIARLHKQFAAASVVYVTHDQIEAMTLADKIVLLHTGKDMEQHGSIAQVGAPLTLYHRPVSRFVAGFIGSPRMNFLNAKVAALRDDGVVITLDGSGETLQVAVSGAKLALGQAVTLGIRPEHLETTTDASGETQTLRRTITLIEALGELSYLHLNAAGEPALIAKAPGDAVASVGDTLKVRAPAALCHLFTEDGFAVPHLETLP</sequence>
<accession>A0ABQ2P9A0</accession>
<dbReference type="PANTHER" id="PTHR43875:SF3">
    <property type="entry name" value="MALTOSE_MALTODEXTRIN IMPORT ATP-BINDING PROTEIN MALK"/>
    <property type="match status" value="1"/>
</dbReference>
<evidence type="ECO:0000256" key="3">
    <source>
        <dbReference type="ARBA" id="ARBA00022519"/>
    </source>
</evidence>
<evidence type="ECO:0000313" key="9">
    <source>
        <dbReference type="Proteomes" id="UP000637267"/>
    </source>
</evidence>
<gene>
    <name evidence="8" type="ORF">GCM10010970_20920</name>
</gene>
<keyword evidence="1" id="KW-0813">Transport</keyword>
<keyword evidence="5 8" id="KW-0067">ATP-binding</keyword>
<name>A0ABQ2P9A0_9NEIS</name>
<dbReference type="PROSITE" id="PS50893">
    <property type="entry name" value="ABC_TRANSPORTER_2"/>
    <property type="match status" value="1"/>
</dbReference>
<dbReference type="InterPro" id="IPR003593">
    <property type="entry name" value="AAA+_ATPase"/>
</dbReference>
<dbReference type="InterPro" id="IPR027417">
    <property type="entry name" value="P-loop_NTPase"/>
</dbReference>
<feature type="domain" description="ABC transporter" evidence="7">
    <location>
        <begin position="4"/>
        <end position="243"/>
    </location>
</feature>
<evidence type="ECO:0000259" key="7">
    <source>
        <dbReference type="PROSITE" id="PS50893"/>
    </source>
</evidence>
<evidence type="ECO:0000256" key="4">
    <source>
        <dbReference type="ARBA" id="ARBA00022741"/>
    </source>
</evidence>
<dbReference type="InterPro" id="IPR015855">
    <property type="entry name" value="ABC_transpr_MalK-like"/>
</dbReference>
<organism evidence="8 9">
    <name type="scientific">Silvimonas iriomotensis</name>
    <dbReference type="NCBI Taxonomy" id="449662"/>
    <lineage>
        <taxon>Bacteria</taxon>
        <taxon>Pseudomonadati</taxon>
        <taxon>Pseudomonadota</taxon>
        <taxon>Betaproteobacteria</taxon>
        <taxon>Neisseriales</taxon>
        <taxon>Chitinibacteraceae</taxon>
        <taxon>Silvimonas</taxon>
    </lineage>
</organism>
<dbReference type="CDD" id="cd03301">
    <property type="entry name" value="ABC_MalK_N"/>
    <property type="match status" value="1"/>
</dbReference>
<dbReference type="SMART" id="SM00382">
    <property type="entry name" value="AAA"/>
    <property type="match status" value="1"/>
</dbReference>
<dbReference type="RefSeq" id="WP_188704273.1">
    <property type="nucleotide sequence ID" value="NZ_BMLX01000002.1"/>
</dbReference>
<keyword evidence="9" id="KW-1185">Reference proteome</keyword>
<dbReference type="InterPro" id="IPR008995">
    <property type="entry name" value="Mo/tungstate-bd_C_term_dom"/>
</dbReference>
<dbReference type="Gene3D" id="2.40.50.100">
    <property type="match status" value="1"/>
</dbReference>
<dbReference type="InterPro" id="IPR012340">
    <property type="entry name" value="NA-bd_OB-fold"/>
</dbReference>
<dbReference type="EMBL" id="BMLX01000002">
    <property type="protein sequence ID" value="GGP21527.1"/>
    <property type="molecule type" value="Genomic_DNA"/>
</dbReference>
<dbReference type="Proteomes" id="UP000637267">
    <property type="component" value="Unassembled WGS sequence"/>
</dbReference>
<dbReference type="PROSITE" id="PS00211">
    <property type="entry name" value="ABC_TRANSPORTER_1"/>
    <property type="match status" value="1"/>
</dbReference>
<comment type="caution">
    <text evidence="8">The sequence shown here is derived from an EMBL/GenBank/DDBJ whole genome shotgun (WGS) entry which is preliminary data.</text>
</comment>
<dbReference type="NCBIfam" id="NF008653">
    <property type="entry name" value="PRK11650.1"/>
    <property type="match status" value="1"/>
</dbReference>
<dbReference type="SUPFAM" id="SSF52540">
    <property type="entry name" value="P-loop containing nucleoside triphosphate hydrolases"/>
    <property type="match status" value="1"/>
</dbReference>
<dbReference type="PANTHER" id="PTHR43875">
    <property type="entry name" value="MALTODEXTRIN IMPORT ATP-BINDING PROTEIN MSMX"/>
    <property type="match status" value="1"/>
</dbReference>
<reference evidence="9" key="1">
    <citation type="journal article" date="2019" name="Int. J. Syst. Evol. Microbiol.">
        <title>The Global Catalogue of Microorganisms (GCM) 10K type strain sequencing project: providing services to taxonomists for standard genome sequencing and annotation.</title>
        <authorList>
            <consortium name="The Broad Institute Genomics Platform"/>
            <consortium name="The Broad Institute Genome Sequencing Center for Infectious Disease"/>
            <person name="Wu L."/>
            <person name="Ma J."/>
        </authorList>
    </citation>
    <scope>NUCLEOTIDE SEQUENCE [LARGE SCALE GENOMIC DNA]</scope>
    <source>
        <strain evidence="9">CGMCC 1.8859</strain>
    </source>
</reference>
<evidence type="ECO:0000256" key="2">
    <source>
        <dbReference type="ARBA" id="ARBA00022475"/>
    </source>
</evidence>
<keyword evidence="6" id="KW-0472">Membrane</keyword>
<evidence type="ECO:0000256" key="5">
    <source>
        <dbReference type="ARBA" id="ARBA00022840"/>
    </source>
</evidence>
<dbReference type="Pfam" id="PF00005">
    <property type="entry name" value="ABC_tran"/>
    <property type="match status" value="1"/>
</dbReference>
<dbReference type="Gene3D" id="3.40.50.300">
    <property type="entry name" value="P-loop containing nucleotide triphosphate hydrolases"/>
    <property type="match status" value="1"/>
</dbReference>
<dbReference type="InterPro" id="IPR003439">
    <property type="entry name" value="ABC_transporter-like_ATP-bd"/>
</dbReference>
<keyword evidence="4" id="KW-0547">Nucleotide-binding</keyword>
<protein>
    <submittedName>
        <fullName evidence="8">ABC transporter ATP-binding protein</fullName>
    </submittedName>
</protein>
<keyword evidence="2" id="KW-1003">Cell membrane</keyword>
<dbReference type="Gene3D" id="2.40.50.140">
    <property type="entry name" value="Nucleic acid-binding proteins"/>
    <property type="match status" value="1"/>
</dbReference>
<dbReference type="Pfam" id="PF17912">
    <property type="entry name" value="OB_MalK"/>
    <property type="match status" value="1"/>
</dbReference>